<feature type="chain" id="PRO_5007824745" evidence="1">
    <location>
        <begin position="27"/>
        <end position="1799"/>
    </location>
</feature>
<proteinExistence type="predicted"/>
<name>A0A161LDS2_9BACT</name>
<organism evidence="2 3">
    <name type="scientific">Paludibacter jiangxiensis</name>
    <dbReference type="NCBI Taxonomy" id="681398"/>
    <lineage>
        <taxon>Bacteria</taxon>
        <taxon>Pseudomonadati</taxon>
        <taxon>Bacteroidota</taxon>
        <taxon>Bacteroidia</taxon>
        <taxon>Bacteroidales</taxon>
        <taxon>Paludibacteraceae</taxon>
        <taxon>Paludibacter</taxon>
    </lineage>
</organism>
<reference evidence="3" key="1">
    <citation type="submission" date="2016-04" db="EMBL/GenBank/DDBJ databases">
        <title>Draft genome sequence of Paludibacter jiangxiensis strain NM7.</title>
        <authorList>
            <person name="Qiu Y."/>
            <person name="Matsuura N."/>
            <person name="Ohashi A."/>
            <person name="Tourlousse M.D."/>
            <person name="Sekiguchi Y."/>
        </authorList>
    </citation>
    <scope>NUCLEOTIDE SEQUENCE [LARGE SCALE GENOMIC DNA]</scope>
    <source>
        <strain evidence="3">NM7</strain>
    </source>
</reference>
<accession>A0A161LDS2</accession>
<gene>
    <name evidence="2" type="ORF">PJIAN_1779</name>
</gene>
<sequence>MIKLSNISKIGLSLLITISFCSHTYAQVFSNGTVTANITAENPFFDASSNFDLSIDPSNAGKGLLFPRTNLTTFNFNTGILDGATFPSAYDGMIVYNIATGTTPSGQGLKSTSVTPGYYYFSNPNAAANTSSTSDIANGQWVRIADQNDMKTTPSGSTFPSTPSPGDVFYNTTTKNFYYYKDTEWVAVSTTPSGTILPATSSAKTGDVFYLTNADPAQNVLKIFDGTNWITVGGVLNGSITDVKLQGTGGSALTAGTAGQVLVSAGNNQFKWAEAGSTPSGAVLPAVGPAGTTFYNSQTHTYWVSDGTNWVQTGTVTSVGLSLPSFMTVSNSPVTSTGTLTGALASQPAGTVFAAPSGAAGTPTFRSLQDSDVPGLANKVNVSSIGAASGVAPLDASLKIPSAYLPDAILGSVTYKGTYDASSGMPSLATASSTNKGHYYVVTTTGSNPINLNVGDWIISNGSSWERVNNSAAVSSVFGRTGTITANAGDYNTDQVTEGSTNKYYTDALANANPTLIGKEDVANKVNSIISDATYTKYPTVDAVKNYVDGKVPSGGTAGQVLTMVSGAPAWSAPGVTSVTVSSSNGIISSITNQTTTPFISLSLGAITPTSVTATGAISGATLSGSLNASNLTGTIATARYASNTIPVSAIQASGRAAGTYLDGSGNWSVPSGGSSSLPTYSASDANKVLTINALGNAATWQAPGTTTIPDATTSSKGILKLSGDLAGTADTPSVVSIGGILPSTSTDANTLVIRDGSGKVPGDITGNATTATSATTAVTVTGASQPNITSVGTLTNLSVVNPIQGDITGNAATATTATTATTSTKVTVTDVSAGATVYPTWVTGSGNVPLNISTSKLKYAPSTGTLTATTFSGALAATNLTGTIPAANYGTNTIPLTALNAGTINSSGFLRGDGTWAIPSTNPGTVTSVGLAMPSIFGVANSPVTSTGNLTVTLNNQTANTVLAAPSGSDGAPTFRTLSGADIADFASKIDVSTKGQANGVVPLNASVKIDPAYLPNSVTGAVTYKGTYNASSGLPSLPSASASQGYYYVVNTAGSIPMALNVGDWVISNGTSWDKVANGGAVSSVFGRTGAIVATAGDYTTDQVTEGTKKYYSDALVSANATVVGKEDKSNKTTDGTLASVTDTQYPSAKAVKTYVDAKVPSTGGNGQVLTIVSGNPAWVTPSTGSGSVTSVGLSLPSIFTVTNSPVTASGTLTGTLNSQSAGTFLAAPTGSSGVPTFRAISATDIPLLNQNTTGNAATATTAVTVTGSAQPAITSVGTLTGLTVTAPINGSVTGSAGSASTTAITDDGTTATSVYPVWVTSNTGNLAQKVTSSRLKFVPSTGQLTASSFSGNIDASNITSGVVAPARLGTGTANSSTYLRGDGTWAAAGSGTDATTSTKGILMLAGDLGGTASLPSVTNVGGSTAAAINSATIAVNNATTSSNANTLVKRDATGNIVNLNASNLVSGTVATARLGSGTADATTFLRGDGTWAIPTAADATNSTKGVLMLANDLGGTAAAPTVAYVGGATAAAVRTGVDLANGATTLSTPNSLVKRDASGSITNLDATQLTTGSIPAGRFGNSTVPVAAINTSSGTASSTTFLRGDGVWATPSGGSGSSLPTATIPDDANKVLTVDATTGSPTWKTPASGGSSLMSYNPSGDTRFFCRASGPGVTVTLSGNTHTVTVPAGVWLDYLKIKTSYSELGSQGNWLISINYAGKEYNSATDFTDLLFPNITMFDIKVNSPFTVLISGSNTMKSDYTWYCTAVGNGTLTLKNQGIANLTNTSGNGFIAVLHF</sequence>
<keyword evidence="3" id="KW-1185">Reference proteome</keyword>
<evidence type="ECO:0000313" key="3">
    <source>
        <dbReference type="Proteomes" id="UP000076586"/>
    </source>
</evidence>
<evidence type="ECO:0000256" key="1">
    <source>
        <dbReference type="SAM" id="SignalP"/>
    </source>
</evidence>
<dbReference type="OrthoDB" id="1233056at2"/>
<dbReference type="RefSeq" id="WP_153802478.1">
    <property type="nucleotide sequence ID" value="NZ_BDCR01000001.1"/>
</dbReference>
<feature type="signal peptide" evidence="1">
    <location>
        <begin position="1"/>
        <end position="26"/>
    </location>
</feature>
<dbReference type="EMBL" id="BDCR01000001">
    <property type="protein sequence ID" value="GAT62187.1"/>
    <property type="molecule type" value="Genomic_DNA"/>
</dbReference>
<dbReference type="STRING" id="681398.PJIAN_1779"/>
<dbReference type="Proteomes" id="UP000076586">
    <property type="component" value="Unassembled WGS sequence"/>
</dbReference>
<evidence type="ECO:0000313" key="2">
    <source>
        <dbReference type="EMBL" id="GAT62187.1"/>
    </source>
</evidence>
<protein>
    <submittedName>
        <fullName evidence="2">Uncharacterized protein</fullName>
    </submittedName>
</protein>
<reference evidence="3" key="2">
    <citation type="journal article" date="2017" name="Genome Announc.">
        <title>Draft genome sequence of Paludibacter jiangxiensis NM7(T), a propionate-producing fermentative bacterium.</title>
        <authorList>
            <person name="Qiu Y.-L."/>
            <person name="Tourlousse D.M."/>
            <person name="Matsuura N."/>
            <person name="Ohashi A."/>
            <person name="Sekiguchi Y."/>
        </authorList>
    </citation>
    <scope>NUCLEOTIDE SEQUENCE [LARGE SCALE GENOMIC DNA]</scope>
    <source>
        <strain evidence="3">NM7</strain>
    </source>
</reference>
<comment type="caution">
    <text evidence="2">The sequence shown here is derived from an EMBL/GenBank/DDBJ whole genome shotgun (WGS) entry which is preliminary data.</text>
</comment>
<keyword evidence="1" id="KW-0732">Signal</keyword>